<dbReference type="Proteomes" id="UP000039865">
    <property type="component" value="Unassembled WGS sequence"/>
</dbReference>
<dbReference type="Pfam" id="PF19055">
    <property type="entry name" value="ABC2_membrane_7"/>
    <property type="match status" value="1"/>
</dbReference>
<dbReference type="InParanoid" id="A0A077ZRB4"/>
<dbReference type="InterPro" id="IPR013525">
    <property type="entry name" value="ABC2_TM"/>
</dbReference>
<keyword evidence="3 9" id="KW-0812">Transmembrane</keyword>
<feature type="transmembrane region" description="Helical" evidence="9">
    <location>
        <begin position="574"/>
        <end position="594"/>
    </location>
</feature>
<dbReference type="SMART" id="SM00382">
    <property type="entry name" value="AAA"/>
    <property type="match status" value="1"/>
</dbReference>
<dbReference type="GO" id="GO:0016020">
    <property type="term" value="C:membrane"/>
    <property type="evidence" value="ECO:0007669"/>
    <property type="project" value="UniProtKB-SubCell"/>
</dbReference>
<dbReference type="Pfam" id="PF01061">
    <property type="entry name" value="ABC2_membrane"/>
    <property type="match status" value="1"/>
</dbReference>
<dbReference type="PROSITE" id="PS50893">
    <property type="entry name" value="ABC_TRANSPORTER_2"/>
    <property type="match status" value="1"/>
</dbReference>
<comment type="subcellular location">
    <subcellularLocation>
        <location evidence="1">Membrane</location>
        <topology evidence="1">Multi-pass membrane protein</topology>
    </subcellularLocation>
</comment>
<feature type="compositionally biased region" description="Basic and acidic residues" evidence="8">
    <location>
        <begin position="7"/>
        <end position="21"/>
    </location>
</feature>
<keyword evidence="12" id="KW-1185">Reference proteome</keyword>
<feature type="transmembrane region" description="Helical" evidence="9">
    <location>
        <begin position="419"/>
        <end position="438"/>
    </location>
</feature>
<keyword evidence="6 9" id="KW-1133">Transmembrane helix</keyword>
<dbReference type="InterPro" id="IPR027417">
    <property type="entry name" value="P-loop_NTPase"/>
</dbReference>
<dbReference type="EMBL" id="CCKQ01000784">
    <property type="protein sequence ID" value="CDW71880.1"/>
    <property type="molecule type" value="Genomic_DNA"/>
</dbReference>
<dbReference type="SUPFAM" id="SSF52540">
    <property type="entry name" value="P-loop containing nucleoside triphosphate hydrolases"/>
    <property type="match status" value="1"/>
</dbReference>
<evidence type="ECO:0000256" key="7">
    <source>
        <dbReference type="ARBA" id="ARBA00023136"/>
    </source>
</evidence>
<dbReference type="InterPro" id="IPR003593">
    <property type="entry name" value="AAA+_ATPase"/>
</dbReference>
<dbReference type="Pfam" id="PF00005">
    <property type="entry name" value="ABC_tran"/>
    <property type="match status" value="1"/>
</dbReference>
<evidence type="ECO:0000256" key="4">
    <source>
        <dbReference type="ARBA" id="ARBA00022741"/>
    </source>
</evidence>
<dbReference type="AlphaFoldDB" id="A0A077ZRB4"/>
<dbReference type="PANTHER" id="PTHR48041">
    <property type="entry name" value="ABC TRANSPORTER G FAMILY MEMBER 28"/>
    <property type="match status" value="1"/>
</dbReference>
<evidence type="ECO:0000256" key="6">
    <source>
        <dbReference type="ARBA" id="ARBA00022989"/>
    </source>
</evidence>
<evidence type="ECO:0000259" key="10">
    <source>
        <dbReference type="PROSITE" id="PS50893"/>
    </source>
</evidence>
<keyword evidence="5" id="KW-0067">ATP-binding</keyword>
<dbReference type="GO" id="GO:0005524">
    <property type="term" value="F:ATP binding"/>
    <property type="evidence" value="ECO:0007669"/>
    <property type="project" value="UniProtKB-KW"/>
</dbReference>
<dbReference type="GO" id="GO:0016887">
    <property type="term" value="F:ATP hydrolysis activity"/>
    <property type="evidence" value="ECO:0007669"/>
    <property type="project" value="InterPro"/>
</dbReference>
<evidence type="ECO:0000256" key="9">
    <source>
        <dbReference type="SAM" id="Phobius"/>
    </source>
</evidence>
<protein>
    <submittedName>
        <fullName evidence="11">Abc transporter family protein</fullName>
    </submittedName>
</protein>
<evidence type="ECO:0000313" key="11">
    <source>
        <dbReference type="EMBL" id="CDW71880.1"/>
    </source>
</evidence>
<evidence type="ECO:0000313" key="12">
    <source>
        <dbReference type="Proteomes" id="UP000039865"/>
    </source>
</evidence>
<evidence type="ECO:0000256" key="2">
    <source>
        <dbReference type="ARBA" id="ARBA00022448"/>
    </source>
</evidence>
<reference evidence="11 12" key="1">
    <citation type="submission" date="2014-06" db="EMBL/GenBank/DDBJ databases">
        <authorList>
            <person name="Swart Estienne"/>
        </authorList>
    </citation>
    <scope>NUCLEOTIDE SEQUENCE [LARGE SCALE GENOMIC DNA]</scope>
    <source>
        <strain evidence="11 12">130c</strain>
    </source>
</reference>
<feature type="transmembrane region" description="Helical" evidence="9">
    <location>
        <begin position="503"/>
        <end position="530"/>
    </location>
</feature>
<dbReference type="GO" id="GO:0140359">
    <property type="term" value="F:ABC-type transporter activity"/>
    <property type="evidence" value="ECO:0007669"/>
    <property type="project" value="InterPro"/>
</dbReference>
<evidence type="ECO:0000256" key="1">
    <source>
        <dbReference type="ARBA" id="ARBA00004141"/>
    </source>
</evidence>
<gene>
    <name evidence="11" type="primary">Contig8029.g8559</name>
    <name evidence="11" type="ORF">STYLEM_830</name>
</gene>
<name>A0A077ZRB4_STYLE</name>
<evidence type="ECO:0000256" key="5">
    <source>
        <dbReference type="ARBA" id="ARBA00022840"/>
    </source>
</evidence>
<keyword evidence="7 9" id="KW-0472">Membrane</keyword>
<dbReference type="InterPro" id="IPR043926">
    <property type="entry name" value="ABCG_dom"/>
</dbReference>
<feature type="transmembrane region" description="Helical" evidence="9">
    <location>
        <begin position="458"/>
        <end position="482"/>
    </location>
</feature>
<keyword evidence="2" id="KW-0813">Transport</keyword>
<dbReference type="OMA" id="ANDGNSH"/>
<accession>A0A077ZRB4</accession>
<dbReference type="PANTHER" id="PTHR48041:SF139">
    <property type="entry name" value="PROTEIN SCARLET"/>
    <property type="match status" value="1"/>
</dbReference>
<sequence>MIQDDSANQRDDLEFTGRDATGDIENLMNSKSQESSDDQFEQEKIFIEWKNINFYVPAKSKSKFQTSKEESKFRDLEESGKQEVLLKDEDKNHHLVEEYVQVKGRNMKRILKDCTGHACPGEILAIMGPSGSGKTSLLNILSQRQNLSYGSSIDGNLQANKREIEKSDFGKFGAFVQQDDVLLMTFTPFQLLTFAAKMRTNLAIEKQKSRVEDIIKRLRLQSCQNTYVGGILMKGLSGGEKKRTSIGYELITNPNLLILDEPTSGLDSSTALQIIQLLKRETQRGMTVICTIHQPSSAIYNLFNRILALSDGYTVFNGQASEIQQYFQNIGVKFPKFTNPADFLIRLAIDPSLIRKDLSAESLQNQAVNSYSIPDKYQHQTGLNRRFSVIGIDRKITFQQQLSYLLIRQFTYLLRNPRTVYGCLFISIFMIILQSALFHDIGQKQLSLTDYDANYRTLGNWAGFVFFGVSDPFISIGMAQILQIPLLNPVYYREKASGLYSVHAYYLSVFISSITMLLFYPFIVGFGTFYFIKPMNQSADNLFRWILVLLMETLIGSSYGFMMGCIFDSDQTGIIMMMYTVIIYDMGAGVFTNLKNANFVIKFLSYISPFRYANEIQLRRLLDTNPAKDIALEYYTYTYGEGTCYAVLASFIVIFFLVGYAALYYKSRSI</sequence>
<feature type="domain" description="ABC transporter" evidence="10">
    <location>
        <begin position="86"/>
        <end position="336"/>
    </location>
</feature>
<feature type="transmembrane region" description="Helical" evidence="9">
    <location>
        <begin position="645"/>
        <end position="665"/>
    </location>
</feature>
<organism evidence="11 12">
    <name type="scientific">Stylonychia lemnae</name>
    <name type="common">Ciliate</name>
    <dbReference type="NCBI Taxonomy" id="5949"/>
    <lineage>
        <taxon>Eukaryota</taxon>
        <taxon>Sar</taxon>
        <taxon>Alveolata</taxon>
        <taxon>Ciliophora</taxon>
        <taxon>Intramacronucleata</taxon>
        <taxon>Spirotrichea</taxon>
        <taxon>Stichotrichia</taxon>
        <taxon>Sporadotrichida</taxon>
        <taxon>Oxytrichidae</taxon>
        <taxon>Stylonychinae</taxon>
        <taxon>Stylonychia</taxon>
    </lineage>
</organism>
<dbReference type="InterPro" id="IPR003439">
    <property type="entry name" value="ABC_transporter-like_ATP-bd"/>
</dbReference>
<keyword evidence="4" id="KW-0547">Nucleotide-binding</keyword>
<proteinExistence type="predicted"/>
<feature type="region of interest" description="Disordered" evidence="8">
    <location>
        <begin position="1"/>
        <end position="39"/>
    </location>
</feature>
<evidence type="ECO:0000256" key="3">
    <source>
        <dbReference type="ARBA" id="ARBA00022692"/>
    </source>
</evidence>
<dbReference type="InterPro" id="IPR050352">
    <property type="entry name" value="ABCG_transporters"/>
</dbReference>
<dbReference type="Gene3D" id="3.40.50.300">
    <property type="entry name" value="P-loop containing nucleotide triphosphate hydrolases"/>
    <property type="match status" value="1"/>
</dbReference>
<dbReference type="OrthoDB" id="184675at2759"/>
<feature type="transmembrane region" description="Helical" evidence="9">
    <location>
        <begin position="542"/>
        <end position="562"/>
    </location>
</feature>
<evidence type="ECO:0000256" key="8">
    <source>
        <dbReference type="SAM" id="MobiDB-lite"/>
    </source>
</evidence>
<dbReference type="FunCoup" id="A0A077ZRB4">
    <property type="interactions" value="3"/>
</dbReference>